<name>A0ABP9YR72_9FUNG</name>
<reference evidence="9 10" key="1">
    <citation type="submission" date="2024-04" db="EMBL/GenBank/DDBJ databases">
        <title>genome sequences of Mucor flavus KT1a and Helicostylum pulchrum KT1b strains isolated from the surface of a dry-aged beef.</title>
        <authorList>
            <person name="Toyotome T."/>
            <person name="Hosono M."/>
            <person name="Torimaru M."/>
            <person name="Fukuda K."/>
            <person name="Mikami N."/>
        </authorList>
    </citation>
    <scope>NUCLEOTIDE SEQUENCE [LARGE SCALE GENOMIC DNA]</scope>
    <source>
        <strain evidence="9 10">KT1a</strain>
    </source>
</reference>
<dbReference type="InterPro" id="IPR027417">
    <property type="entry name" value="P-loop_NTPase"/>
</dbReference>
<dbReference type="SMART" id="SM00129">
    <property type="entry name" value="KISc"/>
    <property type="match status" value="1"/>
</dbReference>
<feature type="compositionally biased region" description="Low complexity" evidence="7">
    <location>
        <begin position="1013"/>
        <end position="1031"/>
    </location>
</feature>
<feature type="region of interest" description="Disordered" evidence="7">
    <location>
        <begin position="1521"/>
        <end position="1547"/>
    </location>
</feature>
<keyword evidence="4 5" id="KW-0505">Motor protein</keyword>
<feature type="compositionally biased region" description="Acidic residues" evidence="7">
    <location>
        <begin position="424"/>
        <end position="452"/>
    </location>
</feature>
<evidence type="ECO:0000256" key="5">
    <source>
        <dbReference type="PROSITE-ProRule" id="PRU00283"/>
    </source>
</evidence>
<evidence type="ECO:0000313" key="9">
    <source>
        <dbReference type="EMBL" id="GAA5809317.1"/>
    </source>
</evidence>
<keyword evidence="6" id="KW-0175">Coiled coil</keyword>
<feature type="region of interest" description="Disordered" evidence="7">
    <location>
        <begin position="743"/>
        <end position="762"/>
    </location>
</feature>
<keyword evidence="3 5" id="KW-0067">ATP-binding</keyword>
<feature type="domain" description="Kinesin motor" evidence="8">
    <location>
        <begin position="1078"/>
        <end position="1492"/>
    </location>
</feature>
<feature type="compositionally biased region" description="Polar residues" evidence="7">
    <location>
        <begin position="707"/>
        <end position="723"/>
    </location>
</feature>
<proteinExistence type="inferred from homology"/>
<evidence type="ECO:0000256" key="3">
    <source>
        <dbReference type="ARBA" id="ARBA00022840"/>
    </source>
</evidence>
<comment type="similarity">
    <text evidence="5">Belongs to the TRAFAC class myosin-kinesin ATPase superfamily. Kinesin family.</text>
</comment>
<feature type="region of interest" description="Disordered" evidence="7">
    <location>
        <begin position="609"/>
        <end position="672"/>
    </location>
</feature>
<evidence type="ECO:0000256" key="6">
    <source>
        <dbReference type="SAM" id="Coils"/>
    </source>
</evidence>
<evidence type="ECO:0000256" key="4">
    <source>
        <dbReference type="ARBA" id="ARBA00023175"/>
    </source>
</evidence>
<dbReference type="Pfam" id="PF00225">
    <property type="entry name" value="Kinesin"/>
    <property type="match status" value="1"/>
</dbReference>
<dbReference type="PROSITE" id="PS50067">
    <property type="entry name" value="KINESIN_MOTOR_2"/>
    <property type="match status" value="1"/>
</dbReference>
<dbReference type="PRINTS" id="PR00380">
    <property type="entry name" value="KINESINHEAVY"/>
</dbReference>
<gene>
    <name evidence="9" type="ORF">MFLAVUS_002724</name>
</gene>
<dbReference type="EMBL" id="BAABUK010000004">
    <property type="protein sequence ID" value="GAA5809317.1"/>
    <property type="molecule type" value="Genomic_DNA"/>
</dbReference>
<evidence type="ECO:0000256" key="7">
    <source>
        <dbReference type="SAM" id="MobiDB-lite"/>
    </source>
</evidence>
<feature type="region of interest" description="Disordered" evidence="7">
    <location>
        <begin position="1920"/>
        <end position="1976"/>
    </location>
</feature>
<dbReference type="Proteomes" id="UP001473302">
    <property type="component" value="Unassembled WGS sequence"/>
</dbReference>
<feature type="compositionally biased region" description="Low complexity" evidence="7">
    <location>
        <begin position="993"/>
        <end position="1005"/>
    </location>
</feature>
<evidence type="ECO:0000256" key="2">
    <source>
        <dbReference type="ARBA" id="ARBA00022741"/>
    </source>
</evidence>
<feature type="coiled-coil region" evidence="6">
    <location>
        <begin position="1641"/>
        <end position="1682"/>
    </location>
</feature>
<dbReference type="InterPro" id="IPR019821">
    <property type="entry name" value="Kinesin_motor_CS"/>
</dbReference>
<keyword evidence="1" id="KW-0493">Microtubule</keyword>
<keyword evidence="10" id="KW-1185">Reference proteome</keyword>
<dbReference type="PANTHER" id="PTHR24115">
    <property type="entry name" value="KINESIN-RELATED"/>
    <property type="match status" value="1"/>
</dbReference>
<dbReference type="InterPro" id="IPR001752">
    <property type="entry name" value="Kinesin_motor_dom"/>
</dbReference>
<comment type="caution">
    <text evidence="9">The sequence shown here is derived from an EMBL/GenBank/DDBJ whole genome shotgun (WGS) entry which is preliminary data.</text>
</comment>
<dbReference type="PROSITE" id="PS00411">
    <property type="entry name" value="KINESIN_MOTOR_1"/>
    <property type="match status" value="1"/>
</dbReference>
<feature type="region of interest" description="Disordered" evidence="7">
    <location>
        <begin position="686"/>
        <end position="734"/>
    </location>
</feature>
<feature type="region of interest" description="Disordered" evidence="7">
    <location>
        <begin position="335"/>
        <end position="362"/>
    </location>
</feature>
<feature type="compositionally biased region" description="Acidic residues" evidence="7">
    <location>
        <begin position="339"/>
        <end position="348"/>
    </location>
</feature>
<feature type="compositionally biased region" description="Polar residues" evidence="7">
    <location>
        <begin position="659"/>
        <end position="672"/>
    </location>
</feature>
<accession>A0ABP9YR72</accession>
<feature type="binding site" evidence="5">
    <location>
        <begin position="1169"/>
        <end position="1176"/>
    </location>
    <ligand>
        <name>ATP</name>
        <dbReference type="ChEBI" id="CHEBI:30616"/>
    </ligand>
</feature>
<dbReference type="InterPro" id="IPR036961">
    <property type="entry name" value="Kinesin_motor_dom_sf"/>
</dbReference>
<sequence>MSITITKEKALCMFCGERYNEENAKMLMKKLEKSEGLVICYIDKPIEPIISHSSMIAAQSWKYRLDPAQLEEKPSTYGSNVPLPVTEILDVPKLPALFAYDSVEIYGKFIFNREEEAGPFEKCLEELQMWIYLNRFRPLSCLKDNKTIPFFQQQTIKSVSKKILIELFSVDRDTRLKELLRYLCYNIDEDDVRLTAGAIVVLISTYLGIKIMVDGKNAFEKVPLVLFRALCSSRNLFFCDFMLHHLSTSANADEIISKYDLNALLRIDTSTEDTNLAKILNQTFMKPIERKKPGFPKLFGNNNGENNLQFDKFKRYAENVLKDIRLFQTILTNLPEKNDDGDDDDDDGNNSKSNDDNDDYEEELDKRIKERFDKIKRMAGYSLIEEEKLAAPIQTEYENIPKEERKNAPMILFPKSHGSVYSDNLDEEQDISDEELDTRDEDQDTGDEEEYEQEKTEERKRRKMQLTPEKYRPVLSRTEEVSSFQENTFEAYDHNIARAERRLSWPLVKSGSKVLLRLVDDAGSAIVDESKLMRILRHHLAELMENLGFPISEVVVSSLYHNNASIRDFAYAIIFSIPPGTAPISPPTPPVRYRSNSVYDQITFDKYGYPPDPVYPPPRSDEDVSDIDNLTSSLSSHEESELDQDIPSPVSEASDHTETSNNDNGYQDKSNVAENTESGWDQVVPFVINPDFTPSPESEASDRTETSNRGNTQDESNDYANTDSELDRDEPVSEVSGDIEFASATSGGYFSDDEAEPNAGKFPSDTVYIISNSVSENAELFSSNPDSSLDTQVEIDHTSENVDYWMRNFLDKDIPIVADNDEEEERRWEFLGFDENDREGFSHFFFNFLQATFFDVNELRKKMNLINGAFRNLTSNQYVGLLNRQVLSGNMLPESINIIEELQMAYNEMICQYINYQRLFEEFEVGYTILKTIDIVECYRHDIGVFLLKLEEESTKKESTLRLSVFESVYKTVCDGSQMIADLKRTWNTYVESSSSSNNEYTPRTPTRENRTPQRTPQRTPNRTALRTPTRLTTPRHLSCHSRVAFKAPVRTPDFSSLSRKEVSTHNSFFAYNPEKEPIRAYLRIRPQSTQYEIDSSDPYLHVVDDLEVSMTPPEDSNAYRTRNRAPERYKFSKIFTDTVSQQAFFNKTTLPLIHDVLKGQNVLIFAYGVTNSGKTFSIMGTKNNPGILPRTLDVIFNSIDDYMSESKVKPCMHSQAQMYTDEEEENRDVLSQITGIPLHSGSSQNPDLWDSFQLPTNRDTTAIGIDENFEYGIWVSFAEIYTEKIYDLLVKPDRFSKRKALSLKYEYSSGHKYISGLTEVRVKTIQEAYAILFEGQKNRAEYSTITNHTSSRSHSIFTIKIVRIPIDENNYIIEDPIYTTVSKFSIVDLAGSERYRNTFNSGQRLKEAGNINKSLMVLGQCMETLRLNQLKAAIGKKTAMVPYRHSKLTELFKSSFEGDGKAVMVVNVNPVDTGFDENSHVMKFAAVAKDVATWRRVHPKLELKDISTFDARIYHGIDDLMKEDEDEEQDGGSRDDDDDDDDNEDPFVDNLIFQIDDLRNKWMESETSKAIMESEVRLKVTEDFEADLKRMEDIYMTSLKNWNDVTEAQVMEQSNPMNEGEPNNVLLQVQEKQNILSSTIDNMRTRLNDHEATKHSLLEKIAELEKEKQKQLENIKQVNYVLKERDATIEILKANNEPAVLSKPNEMELDSPFLAKPTKRQEKKEQDTYTKTETFENFLDLRKKLRRSIFRVDEYSHDADVIMSEIEQFEDVSFDLVKETNMGKLMKLITQRVFKNDPYQIQHRSKVLFKKYAKLSIPVLAPTKNKNGRGSMIVLSVPSGGEEDLICEMRTAMSTLQEENSKLKQRVKHMHEGHRRLQEAFEKTKVVEQDNTEMTIAPSAQVSGIEGENDVEMEEISSPILGATPVQPQPTKTDELEEDHFTLVDYEQTEGEQLYPPQPPRIKQRRNVFKRDISY</sequence>
<protein>
    <recommendedName>
        <fullName evidence="8">Kinesin motor domain-containing protein</fullName>
    </recommendedName>
</protein>
<keyword evidence="2 5" id="KW-0547">Nucleotide-binding</keyword>
<dbReference type="SUPFAM" id="SSF52540">
    <property type="entry name" value="P-loop containing nucleoside triphosphate hydrolases"/>
    <property type="match status" value="1"/>
</dbReference>
<dbReference type="InterPro" id="IPR027640">
    <property type="entry name" value="Kinesin-like_fam"/>
</dbReference>
<evidence type="ECO:0000259" key="8">
    <source>
        <dbReference type="PROSITE" id="PS50067"/>
    </source>
</evidence>
<evidence type="ECO:0000256" key="1">
    <source>
        <dbReference type="ARBA" id="ARBA00022701"/>
    </source>
</evidence>
<feature type="region of interest" description="Disordered" evidence="7">
    <location>
        <begin position="417"/>
        <end position="466"/>
    </location>
</feature>
<organism evidence="9 10">
    <name type="scientific">Mucor flavus</name>
    <dbReference type="NCBI Taxonomy" id="439312"/>
    <lineage>
        <taxon>Eukaryota</taxon>
        <taxon>Fungi</taxon>
        <taxon>Fungi incertae sedis</taxon>
        <taxon>Mucoromycota</taxon>
        <taxon>Mucoromycotina</taxon>
        <taxon>Mucoromycetes</taxon>
        <taxon>Mucorales</taxon>
        <taxon>Mucorineae</taxon>
        <taxon>Mucoraceae</taxon>
        <taxon>Mucor</taxon>
    </lineage>
</organism>
<dbReference type="PANTHER" id="PTHR24115:SF1008">
    <property type="entry name" value="KINESIN-LIKE PROTEIN SUBITO"/>
    <property type="match status" value="1"/>
</dbReference>
<feature type="region of interest" description="Disordered" evidence="7">
    <location>
        <begin position="993"/>
        <end position="1031"/>
    </location>
</feature>
<feature type="compositionally biased region" description="Acidic residues" evidence="7">
    <location>
        <begin position="1522"/>
        <end position="1547"/>
    </location>
</feature>
<dbReference type="Gene3D" id="3.40.850.10">
    <property type="entry name" value="Kinesin motor domain"/>
    <property type="match status" value="1"/>
</dbReference>
<evidence type="ECO:0000313" key="10">
    <source>
        <dbReference type="Proteomes" id="UP001473302"/>
    </source>
</evidence>